<dbReference type="EMBL" id="JAEFBK010000003">
    <property type="protein sequence ID" value="KAG7629483.1"/>
    <property type="molecule type" value="Genomic_DNA"/>
</dbReference>
<dbReference type="AlphaFoldDB" id="A0A8T2F684"/>
<proteinExistence type="predicted"/>
<dbReference type="Proteomes" id="UP000694240">
    <property type="component" value="Chromosome 3"/>
</dbReference>
<reference evidence="1 2" key="1">
    <citation type="submission" date="2020-12" db="EMBL/GenBank/DDBJ databases">
        <title>Concerted genomic and epigenomic changes stabilize Arabidopsis allopolyploids.</title>
        <authorList>
            <person name="Chen Z."/>
        </authorList>
    </citation>
    <scope>NUCLEOTIDE SEQUENCE [LARGE SCALE GENOMIC DNA]</scope>
    <source>
        <strain evidence="1">Allo738</strain>
        <tissue evidence="1">Leaf</tissue>
    </source>
</reference>
<gene>
    <name evidence="1" type="ORF">ISN45_At03g056110</name>
</gene>
<evidence type="ECO:0000313" key="2">
    <source>
        <dbReference type="Proteomes" id="UP000694240"/>
    </source>
</evidence>
<keyword evidence="2" id="KW-1185">Reference proteome</keyword>
<sequence length="37" mass="4063">MLTLNFSSPVHSLSQLTMGNYGVKVPVRDPLCSKEGR</sequence>
<protein>
    <submittedName>
        <fullName evidence="1">Uncharacterized protein</fullName>
    </submittedName>
</protein>
<comment type="caution">
    <text evidence="1">The sequence shown here is derived from an EMBL/GenBank/DDBJ whole genome shotgun (WGS) entry which is preliminary data.</text>
</comment>
<accession>A0A8T2F684</accession>
<name>A0A8T2F684_9BRAS</name>
<evidence type="ECO:0000313" key="1">
    <source>
        <dbReference type="EMBL" id="KAG7629483.1"/>
    </source>
</evidence>
<organism evidence="1 2">
    <name type="scientific">Arabidopsis thaliana x Arabidopsis arenosa</name>
    <dbReference type="NCBI Taxonomy" id="1240361"/>
    <lineage>
        <taxon>Eukaryota</taxon>
        <taxon>Viridiplantae</taxon>
        <taxon>Streptophyta</taxon>
        <taxon>Embryophyta</taxon>
        <taxon>Tracheophyta</taxon>
        <taxon>Spermatophyta</taxon>
        <taxon>Magnoliopsida</taxon>
        <taxon>eudicotyledons</taxon>
        <taxon>Gunneridae</taxon>
        <taxon>Pentapetalae</taxon>
        <taxon>rosids</taxon>
        <taxon>malvids</taxon>
        <taxon>Brassicales</taxon>
        <taxon>Brassicaceae</taxon>
        <taxon>Camelineae</taxon>
        <taxon>Arabidopsis</taxon>
    </lineage>
</organism>